<dbReference type="InterPro" id="IPR011527">
    <property type="entry name" value="ABC1_TM_dom"/>
</dbReference>
<feature type="transmembrane region" description="Helical" evidence="9">
    <location>
        <begin position="280"/>
        <end position="299"/>
    </location>
</feature>
<sequence>MKDLRTLFLLAKRHTLELVSGFTFMLLQNYGYMKSPAAMQQALDEIIGSNEWAIIWPQLLWILFYTMLTVVSMFAMRKLIISASRKVEYELRAMIYRKLLAVDMAFFQQHETGDLVSRCTNDLNAVRLLLGPGVMYIPNSLSRLLLFLPVLISLSLPLMLTVLFVLFLIVLLILTIIPHLRPLFKRLQEYVGTINNRVWQVVSGMTTVKLYSLEDIEIDRFQTLNREYIRRHMAIVKIRGFFWPFFIFIFSLTELIILRIGGQQVIRGELTIGQLLQFNVMVAHLTFPVLSLGWVMTLIQQGIAAMGRINDILDYPVEDRSNMAALNADELEFTAKDLSYSYPASQQVLPKNTEQTVTVSSTLRADGNEVFGNVLEGVNFTIQSGQIIAVTGTIGSGKTTLINLMSGIFKPERGMLFINGMDICDIDPASLAAKISVVPQETFLFSRSIAENISLGIDGEMNLDQVKEAARHAGLAKDIETFPEQYGQILGERGITLSGGQKQRTAIARSLLKQSPVLIFDDALSSVDAKTEAHILENLESLHSFKTLIIISHRISTLKNADIIYVLDQGKIVEQGTHEQLLQHGALYARLAKMQQMEGAILD</sequence>
<dbReference type="GO" id="GO:0005524">
    <property type="term" value="F:ATP binding"/>
    <property type="evidence" value="ECO:0007669"/>
    <property type="project" value="UniProtKB-KW"/>
</dbReference>
<feature type="domain" description="ABC transporter" evidence="10">
    <location>
        <begin position="357"/>
        <end position="594"/>
    </location>
</feature>
<keyword evidence="6" id="KW-0067">ATP-binding</keyword>
<accession>A0A2G6K843</accession>
<dbReference type="InterPro" id="IPR027417">
    <property type="entry name" value="P-loop_NTPase"/>
</dbReference>
<dbReference type="PROSITE" id="PS50893">
    <property type="entry name" value="ABC_TRANSPORTER_2"/>
    <property type="match status" value="1"/>
</dbReference>
<dbReference type="InterPro" id="IPR003593">
    <property type="entry name" value="AAA+_ATPase"/>
</dbReference>
<evidence type="ECO:0000256" key="9">
    <source>
        <dbReference type="SAM" id="Phobius"/>
    </source>
</evidence>
<evidence type="ECO:0000256" key="7">
    <source>
        <dbReference type="ARBA" id="ARBA00022989"/>
    </source>
</evidence>
<evidence type="ECO:0000256" key="6">
    <source>
        <dbReference type="ARBA" id="ARBA00022840"/>
    </source>
</evidence>
<dbReference type="Gene3D" id="1.20.1560.10">
    <property type="entry name" value="ABC transporter type 1, transmembrane domain"/>
    <property type="match status" value="1"/>
</dbReference>
<evidence type="ECO:0008006" key="14">
    <source>
        <dbReference type="Google" id="ProtNLM"/>
    </source>
</evidence>
<dbReference type="SUPFAM" id="SSF52540">
    <property type="entry name" value="P-loop containing nucleoside triphosphate hydrolases"/>
    <property type="match status" value="1"/>
</dbReference>
<evidence type="ECO:0000313" key="13">
    <source>
        <dbReference type="Proteomes" id="UP000230821"/>
    </source>
</evidence>
<comment type="subcellular location">
    <subcellularLocation>
        <location evidence="1">Cell membrane</location>
        <topology evidence="1">Multi-pass membrane protein</topology>
    </subcellularLocation>
</comment>
<keyword evidence="8 9" id="KW-0472">Membrane</keyword>
<evidence type="ECO:0000259" key="10">
    <source>
        <dbReference type="PROSITE" id="PS50893"/>
    </source>
</evidence>
<feature type="transmembrane region" description="Helical" evidence="9">
    <location>
        <begin position="158"/>
        <end position="177"/>
    </location>
</feature>
<evidence type="ECO:0000256" key="4">
    <source>
        <dbReference type="ARBA" id="ARBA00022692"/>
    </source>
</evidence>
<dbReference type="GO" id="GO:0016887">
    <property type="term" value="F:ATP hydrolysis activity"/>
    <property type="evidence" value="ECO:0007669"/>
    <property type="project" value="InterPro"/>
</dbReference>
<evidence type="ECO:0000256" key="2">
    <source>
        <dbReference type="ARBA" id="ARBA00022448"/>
    </source>
</evidence>
<keyword evidence="2" id="KW-0813">Transport</keyword>
<evidence type="ECO:0000256" key="1">
    <source>
        <dbReference type="ARBA" id="ARBA00004651"/>
    </source>
</evidence>
<dbReference type="FunFam" id="3.40.50.300:FF:000221">
    <property type="entry name" value="Multidrug ABC transporter ATP-binding protein"/>
    <property type="match status" value="1"/>
</dbReference>
<dbReference type="InterPro" id="IPR039421">
    <property type="entry name" value="Type_1_exporter"/>
</dbReference>
<keyword evidence="5" id="KW-0547">Nucleotide-binding</keyword>
<dbReference type="InterPro" id="IPR036640">
    <property type="entry name" value="ABC1_TM_sf"/>
</dbReference>
<dbReference type="GO" id="GO:0015421">
    <property type="term" value="F:ABC-type oligopeptide transporter activity"/>
    <property type="evidence" value="ECO:0007669"/>
    <property type="project" value="TreeGrafter"/>
</dbReference>
<evidence type="ECO:0000259" key="11">
    <source>
        <dbReference type="PROSITE" id="PS50929"/>
    </source>
</evidence>
<dbReference type="SMART" id="SM00382">
    <property type="entry name" value="AAA"/>
    <property type="match status" value="1"/>
</dbReference>
<name>A0A2G6K843_9BACT</name>
<dbReference type="Gene3D" id="3.40.50.300">
    <property type="entry name" value="P-loop containing nucleotide triphosphate hydrolases"/>
    <property type="match status" value="1"/>
</dbReference>
<feature type="transmembrane region" description="Helical" evidence="9">
    <location>
        <begin position="53"/>
        <end position="76"/>
    </location>
</feature>
<dbReference type="PANTHER" id="PTHR43394:SF1">
    <property type="entry name" value="ATP-BINDING CASSETTE SUB-FAMILY B MEMBER 10, MITOCHONDRIAL"/>
    <property type="match status" value="1"/>
</dbReference>
<comment type="caution">
    <text evidence="12">The sequence shown here is derived from an EMBL/GenBank/DDBJ whole genome shotgun (WGS) entry which is preliminary data.</text>
</comment>
<dbReference type="Proteomes" id="UP000230821">
    <property type="component" value="Unassembled WGS sequence"/>
</dbReference>
<dbReference type="PANTHER" id="PTHR43394">
    <property type="entry name" value="ATP-DEPENDENT PERMEASE MDL1, MITOCHONDRIAL"/>
    <property type="match status" value="1"/>
</dbReference>
<dbReference type="Pfam" id="PF00664">
    <property type="entry name" value="ABC_membrane"/>
    <property type="match status" value="1"/>
</dbReference>
<dbReference type="Pfam" id="PF00005">
    <property type="entry name" value="ABC_tran"/>
    <property type="match status" value="1"/>
</dbReference>
<evidence type="ECO:0000256" key="5">
    <source>
        <dbReference type="ARBA" id="ARBA00022741"/>
    </source>
</evidence>
<dbReference type="PROSITE" id="PS50929">
    <property type="entry name" value="ABC_TM1F"/>
    <property type="match status" value="1"/>
</dbReference>
<dbReference type="CDD" id="cd18541">
    <property type="entry name" value="ABC_6TM_TmrB_like"/>
    <property type="match status" value="1"/>
</dbReference>
<dbReference type="SUPFAM" id="SSF90123">
    <property type="entry name" value="ABC transporter transmembrane region"/>
    <property type="match status" value="1"/>
</dbReference>
<keyword evidence="7 9" id="KW-1133">Transmembrane helix</keyword>
<evidence type="ECO:0000256" key="8">
    <source>
        <dbReference type="ARBA" id="ARBA00023136"/>
    </source>
</evidence>
<proteinExistence type="predicted"/>
<evidence type="ECO:0000256" key="3">
    <source>
        <dbReference type="ARBA" id="ARBA00022475"/>
    </source>
</evidence>
<evidence type="ECO:0000313" key="12">
    <source>
        <dbReference type="EMBL" id="PIE31888.1"/>
    </source>
</evidence>
<feature type="domain" description="ABC transmembrane type-1" evidence="11">
    <location>
        <begin position="21"/>
        <end position="301"/>
    </location>
</feature>
<keyword evidence="4 9" id="KW-0812">Transmembrane</keyword>
<organism evidence="12 13">
    <name type="scientific">candidate division KSB3 bacterium</name>
    <dbReference type="NCBI Taxonomy" id="2044937"/>
    <lineage>
        <taxon>Bacteria</taxon>
        <taxon>candidate division KSB3</taxon>
    </lineage>
</organism>
<protein>
    <recommendedName>
        <fullName evidence="14">ABC transporter ATP-binding protein</fullName>
    </recommendedName>
</protein>
<reference evidence="12 13" key="1">
    <citation type="submission" date="2017-10" db="EMBL/GenBank/DDBJ databases">
        <title>Novel microbial diversity and functional potential in the marine mammal oral microbiome.</title>
        <authorList>
            <person name="Dudek N.K."/>
            <person name="Sun C.L."/>
            <person name="Burstein D."/>
            <person name="Kantor R.S."/>
            <person name="Aliaga Goltsman D.S."/>
            <person name="Bik E.M."/>
            <person name="Thomas B.C."/>
            <person name="Banfield J.F."/>
            <person name="Relman D.A."/>
        </authorList>
    </citation>
    <scope>NUCLEOTIDE SEQUENCE [LARGE SCALE GENOMIC DNA]</scope>
    <source>
        <strain evidence="12">DOLJORAL78_47_16</strain>
    </source>
</reference>
<feature type="transmembrane region" description="Helical" evidence="9">
    <location>
        <begin position="240"/>
        <end position="260"/>
    </location>
</feature>
<dbReference type="EMBL" id="PDSK01000125">
    <property type="protein sequence ID" value="PIE31888.1"/>
    <property type="molecule type" value="Genomic_DNA"/>
</dbReference>
<keyword evidence="3" id="KW-1003">Cell membrane</keyword>
<dbReference type="GO" id="GO:0005886">
    <property type="term" value="C:plasma membrane"/>
    <property type="evidence" value="ECO:0007669"/>
    <property type="project" value="UniProtKB-SubCell"/>
</dbReference>
<gene>
    <name evidence="12" type="ORF">CSA56_17035</name>
</gene>
<dbReference type="InterPro" id="IPR003439">
    <property type="entry name" value="ABC_transporter-like_ATP-bd"/>
</dbReference>
<dbReference type="AlphaFoldDB" id="A0A2G6K843"/>